<dbReference type="CDD" id="cd00051">
    <property type="entry name" value="EFh"/>
    <property type="match status" value="1"/>
</dbReference>
<evidence type="ECO:0000256" key="3">
    <source>
        <dbReference type="ARBA" id="ARBA00022824"/>
    </source>
</evidence>
<dbReference type="InterPro" id="IPR036607">
    <property type="entry name" value="PRKCSH"/>
</dbReference>
<feature type="compositionally biased region" description="Acidic residues" evidence="7">
    <location>
        <begin position="844"/>
        <end position="858"/>
    </location>
</feature>
<reference evidence="10 11" key="1">
    <citation type="submission" date="2024-02" db="EMBL/GenBank/DDBJ databases">
        <authorList>
            <person name="Chen Y."/>
            <person name="Shah S."/>
            <person name="Dougan E. K."/>
            <person name="Thang M."/>
            <person name="Chan C."/>
        </authorList>
    </citation>
    <scope>NUCLEOTIDE SEQUENCE [LARGE SCALE GENOMIC DNA]</scope>
</reference>
<evidence type="ECO:0000256" key="4">
    <source>
        <dbReference type="ARBA" id="ARBA00022837"/>
    </source>
</evidence>
<dbReference type="InterPro" id="IPR028146">
    <property type="entry name" value="PRKCSH_N"/>
</dbReference>
<dbReference type="InterPro" id="IPR011992">
    <property type="entry name" value="EF-hand-dom_pair"/>
</dbReference>
<gene>
    <name evidence="10" type="ORF">CCMP2556_LOCUS44419</name>
</gene>
<sequence length="1057" mass="116464">MNYRNLLNEFKVHDGKLVSNQFALLRPRPKATLQKPKALEYPPGVDKAVFRKAALQRAKQLEGRTLASARIRAGVMSRPITREEEDRPAVQERRGKQGRSEEEESEPHRPMQEKVEDESSPRSKPDPTLQKEVREIARNAKVQATHGSMEYPPNSGNGTVLSGEDPKRLPIDRIPRALEALSYLSPDPKRIEDSLQTLLYRSSPDQPLALDEFAVVIHHFEVHRAQQIKAQFNQLDEDGSGAIDKGELRRLLWDTGYSVNRDTLDEIFDEVDKDKSGSVELKEFELVLKIVYDRFGFSRSEVKAEAAGQMLGKGPKRVESGIHWTAFYTLFDRYDADLSGELSADELAGALGWCGHPTSIAEARDIIERYLEKSIQSISRPEFLRIMRCVAEEEIEEFRALFAAMDDDDSGYLDMHELAELFFKLGYTIHSSVIEEAVHGLFPAGAEDGILFEDCVHVLAYIRANEGFSKEEAQELKSVFRKFCSTAGRPTCLGCLGGSAVQTQQGKRLGYPLSSQRRRQLWCRVDLDKSGAIHEACWGGPVSESQAAEAEAATAALSAVRGVAPEDQARYGMDEFRCLSTGSSLPRDAVNDDFCDCDDGSDEPGTGACAGSGATLFYCANAQSDAAYIYTSRVNDGVCDCCDGSDEWRAEQLGRSPCVDTCHAEGRARTRRRSEQISELRSGIKQRAALIGKAKSERAASDKELLALRERLPSLEVAERAAKAQVEAAEAAKAAEEANATEPDADAAPAEAPSAVPGASAESEPAASSEVKEEQVQEDAPAPEAPASPPAAFEAAKPVVSEYSKWMDGAAEVLDEPAVSEPVVSEYSKWMEGGPAVEPTAAPEEVDDSDDADDDMDGGEGGSTGMRALWSKWWTKVSDGWTVATRWASELLGRRLSPAERALEKAKQGHQAAKKELKDAKSRIRTLEDQLKSGVEERELAFSGLHDRCIEKSIGEYKYKICFFTDAKQDHTSIGRWKGWSWDSGLVMALFDNGQYCPGGPERSLTVKFHCGAEELLDVTEPSRCAYEAQMKHPASCTPELLEALESRRVRRPTDEL</sequence>
<feature type="domain" description="EF-hand" evidence="8">
    <location>
        <begin position="259"/>
        <end position="294"/>
    </location>
</feature>
<evidence type="ECO:0000313" key="11">
    <source>
        <dbReference type="Proteomes" id="UP001642484"/>
    </source>
</evidence>
<dbReference type="SUPFAM" id="SSF50911">
    <property type="entry name" value="Mannose 6-phosphate receptor domain"/>
    <property type="match status" value="1"/>
</dbReference>
<dbReference type="PROSITE" id="PS00018">
    <property type="entry name" value="EF_HAND_1"/>
    <property type="match status" value="3"/>
</dbReference>
<keyword evidence="2" id="KW-0732">Signal</keyword>
<evidence type="ECO:0000256" key="1">
    <source>
        <dbReference type="ARBA" id="ARBA00022387"/>
    </source>
</evidence>
<keyword evidence="6" id="KW-0175">Coiled coil</keyword>
<dbReference type="PROSITE" id="PS50222">
    <property type="entry name" value="EF_HAND_2"/>
    <property type="match status" value="4"/>
</dbReference>
<keyword evidence="3" id="KW-0256">Endoplasmic reticulum</keyword>
<dbReference type="InterPro" id="IPR018247">
    <property type="entry name" value="EF_Hand_1_Ca_BS"/>
</dbReference>
<feature type="domain" description="EF-hand" evidence="8">
    <location>
        <begin position="393"/>
        <end position="428"/>
    </location>
</feature>
<keyword evidence="5" id="KW-1015">Disulfide bond</keyword>
<evidence type="ECO:0000259" key="8">
    <source>
        <dbReference type="PROSITE" id="PS50222"/>
    </source>
</evidence>
<dbReference type="PANTHER" id="PTHR12630">
    <property type="entry name" value="N-LINKED OLIGOSACCHARIDE PROCESSING"/>
    <property type="match status" value="1"/>
</dbReference>
<evidence type="ECO:0000259" key="9">
    <source>
        <dbReference type="PROSITE" id="PS51914"/>
    </source>
</evidence>
<keyword evidence="11" id="KW-1185">Reference proteome</keyword>
<name>A0ABP0R123_9DINO</name>
<evidence type="ECO:0000256" key="6">
    <source>
        <dbReference type="SAM" id="Coils"/>
    </source>
</evidence>
<feature type="domain" description="MRH" evidence="9">
    <location>
        <begin position="947"/>
        <end position="1039"/>
    </location>
</feature>
<dbReference type="InterPro" id="IPR009011">
    <property type="entry name" value="Man6P_isomerase_rcpt-bd_dom_sf"/>
</dbReference>
<dbReference type="InterPro" id="IPR039794">
    <property type="entry name" value="Gtb1-like"/>
</dbReference>
<feature type="coiled-coil region" evidence="6">
    <location>
        <begin position="900"/>
        <end position="937"/>
    </location>
</feature>
<keyword evidence="4" id="KW-0106">Calcium</keyword>
<dbReference type="InterPro" id="IPR002048">
    <property type="entry name" value="EF_hand_dom"/>
</dbReference>
<dbReference type="Pfam" id="PF13499">
    <property type="entry name" value="EF-hand_7"/>
    <property type="match status" value="1"/>
</dbReference>
<feature type="region of interest" description="Disordered" evidence="7">
    <location>
        <begin position="831"/>
        <end position="863"/>
    </location>
</feature>
<dbReference type="Proteomes" id="UP001642484">
    <property type="component" value="Unassembled WGS sequence"/>
</dbReference>
<feature type="region of interest" description="Disordered" evidence="7">
    <location>
        <begin position="77"/>
        <end position="166"/>
    </location>
</feature>
<evidence type="ECO:0000256" key="7">
    <source>
        <dbReference type="SAM" id="MobiDB-lite"/>
    </source>
</evidence>
<proteinExistence type="predicted"/>
<feature type="domain" description="EF-hand" evidence="8">
    <location>
        <begin position="223"/>
        <end position="258"/>
    </location>
</feature>
<feature type="compositionally biased region" description="Basic and acidic residues" evidence="7">
    <location>
        <begin position="80"/>
        <end position="138"/>
    </location>
</feature>
<dbReference type="Pfam" id="PF13015">
    <property type="entry name" value="PRKCSH_1"/>
    <property type="match status" value="1"/>
</dbReference>
<dbReference type="PROSITE" id="PS51914">
    <property type="entry name" value="MRH"/>
    <property type="match status" value="1"/>
</dbReference>
<feature type="region of interest" description="Disordered" evidence="7">
    <location>
        <begin position="728"/>
        <end position="793"/>
    </location>
</feature>
<accession>A0ABP0R123</accession>
<dbReference type="Pfam" id="PF13202">
    <property type="entry name" value="EF-hand_5"/>
    <property type="match status" value="1"/>
</dbReference>
<evidence type="ECO:0000256" key="2">
    <source>
        <dbReference type="ARBA" id="ARBA00022729"/>
    </source>
</evidence>
<evidence type="ECO:0000256" key="5">
    <source>
        <dbReference type="ARBA" id="ARBA00023157"/>
    </source>
</evidence>
<dbReference type="Gene3D" id="1.10.238.10">
    <property type="entry name" value="EF-hand"/>
    <property type="match status" value="2"/>
</dbReference>
<evidence type="ECO:0000313" key="10">
    <source>
        <dbReference type="EMBL" id="CAK9092827.1"/>
    </source>
</evidence>
<protein>
    <recommendedName>
        <fullName evidence="1">Glucosidase 2 subunit beta</fullName>
    </recommendedName>
</protein>
<organism evidence="10 11">
    <name type="scientific">Durusdinium trenchii</name>
    <dbReference type="NCBI Taxonomy" id="1381693"/>
    <lineage>
        <taxon>Eukaryota</taxon>
        <taxon>Sar</taxon>
        <taxon>Alveolata</taxon>
        <taxon>Dinophyceae</taxon>
        <taxon>Suessiales</taxon>
        <taxon>Symbiodiniaceae</taxon>
        <taxon>Durusdinium</taxon>
    </lineage>
</organism>
<dbReference type="InterPro" id="IPR044865">
    <property type="entry name" value="MRH_dom"/>
</dbReference>
<comment type="caution">
    <text evidence="10">The sequence shown here is derived from an EMBL/GenBank/DDBJ whole genome shotgun (WGS) entry which is preliminary data.</text>
</comment>
<dbReference type="Pfam" id="PF12999">
    <property type="entry name" value="PRKCSH-like"/>
    <property type="match status" value="1"/>
</dbReference>
<feature type="domain" description="EF-hand" evidence="8">
    <location>
        <begin position="330"/>
        <end position="357"/>
    </location>
</feature>
<dbReference type="EMBL" id="CAXAMN010025128">
    <property type="protein sequence ID" value="CAK9092827.1"/>
    <property type="molecule type" value="Genomic_DNA"/>
</dbReference>
<dbReference type="SMART" id="SM00054">
    <property type="entry name" value="EFh"/>
    <property type="match status" value="4"/>
</dbReference>
<dbReference type="Gene3D" id="2.70.130.10">
    <property type="entry name" value="Mannose-6-phosphate receptor binding domain"/>
    <property type="match status" value="1"/>
</dbReference>
<feature type="compositionally biased region" description="Low complexity" evidence="7">
    <location>
        <begin position="728"/>
        <end position="769"/>
    </location>
</feature>
<dbReference type="SUPFAM" id="SSF47473">
    <property type="entry name" value="EF-hand"/>
    <property type="match status" value="2"/>
</dbReference>
<dbReference type="PANTHER" id="PTHR12630:SF1">
    <property type="entry name" value="GLUCOSIDASE 2 SUBUNIT BETA"/>
    <property type="match status" value="1"/>
</dbReference>